<keyword evidence="5" id="KW-0997">Cell inner membrane</keyword>
<evidence type="ECO:0000256" key="9">
    <source>
        <dbReference type="ARBA" id="ARBA00023136"/>
    </source>
</evidence>
<dbReference type="GO" id="GO:0015031">
    <property type="term" value="P:protein transport"/>
    <property type="evidence" value="ECO:0007669"/>
    <property type="project" value="UniProtKB-KW"/>
</dbReference>
<evidence type="ECO:0000256" key="7">
    <source>
        <dbReference type="ARBA" id="ARBA00022927"/>
    </source>
</evidence>
<accession>A0A929L0B0</accession>
<keyword evidence="9" id="KW-0472">Membrane</keyword>
<dbReference type="PANTHER" id="PTHR33446">
    <property type="entry name" value="PROTEIN TONB-RELATED"/>
    <property type="match status" value="1"/>
</dbReference>
<feature type="domain" description="TonB C-terminal" evidence="11">
    <location>
        <begin position="53"/>
        <end position="144"/>
    </location>
</feature>
<evidence type="ECO:0000256" key="6">
    <source>
        <dbReference type="ARBA" id="ARBA00022692"/>
    </source>
</evidence>
<sequence length="144" mass="16447">MVNYILLFFCLAMTGLTAKAQSDEDANRQDFVDAYNKFVATQRYVEKPAEFKEGTPALYDWIQSHIVYPDEATAQKLSAQVFVNFVIDYKTGLPKNIKIIQSSNKIFNKEVIRLIKSMPPWNPATKSGYAQGMLISIPIYFHLN</sequence>
<dbReference type="PANTHER" id="PTHR33446:SF2">
    <property type="entry name" value="PROTEIN TONB"/>
    <property type="match status" value="1"/>
</dbReference>
<dbReference type="Proteomes" id="UP000622475">
    <property type="component" value="Unassembled WGS sequence"/>
</dbReference>
<evidence type="ECO:0000259" key="11">
    <source>
        <dbReference type="PROSITE" id="PS52015"/>
    </source>
</evidence>
<dbReference type="AlphaFoldDB" id="A0A929L0B0"/>
<proteinExistence type="inferred from homology"/>
<dbReference type="RefSeq" id="WP_194110131.1">
    <property type="nucleotide sequence ID" value="NZ_JADFFL010000001.1"/>
</dbReference>
<dbReference type="InterPro" id="IPR037682">
    <property type="entry name" value="TonB_C"/>
</dbReference>
<evidence type="ECO:0000256" key="5">
    <source>
        <dbReference type="ARBA" id="ARBA00022519"/>
    </source>
</evidence>
<keyword evidence="6" id="KW-0812">Transmembrane</keyword>
<keyword evidence="7" id="KW-0653">Protein transport</keyword>
<dbReference type="SUPFAM" id="SSF74653">
    <property type="entry name" value="TolA/TonB C-terminal domain"/>
    <property type="match status" value="1"/>
</dbReference>
<organism evidence="12 13">
    <name type="scientific">Mucilaginibacter myungsuensis</name>
    <dbReference type="NCBI Taxonomy" id="649104"/>
    <lineage>
        <taxon>Bacteria</taxon>
        <taxon>Pseudomonadati</taxon>
        <taxon>Bacteroidota</taxon>
        <taxon>Sphingobacteriia</taxon>
        <taxon>Sphingobacteriales</taxon>
        <taxon>Sphingobacteriaceae</taxon>
        <taxon>Mucilaginibacter</taxon>
    </lineage>
</organism>
<evidence type="ECO:0000256" key="10">
    <source>
        <dbReference type="SAM" id="SignalP"/>
    </source>
</evidence>
<keyword evidence="10" id="KW-0732">Signal</keyword>
<feature type="chain" id="PRO_5036812493" evidence="10">
    <location>
        <begin position="21"/>
        <end position="144"/>
    </location>
</feature>
<evidence type="ECO:0000256" key="1">
    <source>
        <dbReference type="ARBA" id="ARBA00004383"/>
    </source>
</evidence>
<reference evidence="12" key="1">
    <citation type="submission" date="2020-10" db="EMBL/GenBank/DDBJ databases">
        <title>Mucilaginibacter mali sp. nov., isolated from rhizosphere soil of apple orchard.</title>
        <authorList>
            <person name="Lee J.-S."/>
            <person name="Kim H.S."/>
            <person name="Kim J.-S."/>
        </authorList>
    </citation>
    <scope>NUCLEOTIDE SEQUENCE</scope>
    <source>
        <strain evidence="12">KCTC 22746</strain>
    </source>
</reference>
<dbReference type="EMBL" id="JADFFL010000001">
    <property type="protein sequence ID" value="MBE9660946.1"/>
    <property type="molecule type" value="Genomic_DNA"/>
</dbReference>
<gene>
    <name evidence="12" type="ORF">IRJ16_03545</name>
</gene>
<dbReference type="Pfam" id="PF03544">
    <property type="entry name" value="TonB_C"/>
    <property type="match status" value="1"/>
</dbReference>
<protein>
    <submittedName>
        <fullName evidence="12">Energy transducer TonB</fullName>
    </submittedName>
</protein>
<dbReference type="PROSITE" id="PS52015">
    <property type="entry name" value="TONB_CTD"/>
    <property type="match status" value="1"/>
</dbReference>
<feature type="signal peptide" evidence="10">
    <location>
        <begin position="1"/>
        <end position="20"/>
    </location>
</feature>
<keyword evidence="4" id="KW-1003">Cell membrane</keyword>
<dbReference type="GO" id="GO:0098797">
    <property type="term" value="C:plasma membrane protein complex"/>
    <property type="evidence" value="ECO:0007669"/>
    <property type="project" value="TreeGrafter"/>
</dbReference>
<comment type="caution">
    <text evidence="12">The sequence shown here is derived from an EMBL/GenBank/DDBJ whole genome shotgun (WGS) entry which is preliminary data.</text>
</comment>
<dbReference type="GO" id="GO:0055085">
    <property type="term" value="P:transmembrane transport"/>
    <property type="evidence" value="ECO:0007669"/>
    <property type="project" value="InterPro"/>
</dbReference>
<keyword evidence="8" id="KW-1133">Transmembrane helix</keyword>
<dbReference type="NCBIfam" id="TIGR01352">
    <property type="entry name" value="tonB_Cterm"/>
    <property type="match status" value="1"/>
</dbReference>
<evidence type="ECO:0000256" key="4">
    <source>
        <dbReference type="ARBA" id="ARBA00022475"/>
    </source>
</evidence>
<evidence type="ECO:0000256" key="2">
    <source>
        <dbReference type="ARBA" id="ARBA00006555"/>
    </source>
</evidence>
<evidence type="ECO:0000256" key="3">
    <source>
        <dbReference type="ARBA" id="ARBA00022448"/>
    </source>
</evidence>
<keyword evidence="3" id="KW-0813">Transport</keyword>
<dbReference type="Gene3D" id="3.30.1150.10">
    <property type="match status" value="1"/>
</dbReference>
<evidence type="ECO:0000313" key="12">
    <source>
        <dbReference type="EMBL" id="MBE9660946.1"/>
    </source>
</evidence>
<keyword evidence="13" id="KW-1185">Reference proteome</keyword>
<name>A0A929L0B0_9SPHI</name>
<evidence type="ECO:0000313" key="13">
    <source>
        <dbReference type="Proteomes" id="UP000622475"/>
    </source>
</evidence>
<comment type="similarity">
    <text evidence="2">Belongs to the TonB family.</text>
</comment>
<dbReference type="InterPro" id="IPR006260">
    <property type="entry name" value="TonB/TolA_C"/>
</dbReference>
<dbReference type="GO" id="GO:0031992">
    <property type="term" value="F:energy transducer activity"/>
    <property type="evidence" value="ECO:0007669"/>
    <property type="project" value="TreeGrafter"/>
</dbReference>
<dbReference type="InterPro" id="IPR051045">
    <property type="entry name" value="TonB-dependent_transducer"/>
</dbReference>
<comment type="subcellular location">
    <subcellularLocation>
        <location evidence="1">Cell inner membrane</location>
        <topology evidence="1">Single-pass membrane protein</topology>
        <orientation evidence="1">Periplasmic side</orientation>
    </subcellularLocation>
</comment>
<evidence type="ECO:0000256" key="8">
    <source>
        <dbReference type="ARBA" id="ARBA00022989"/>
    </source>
</evidence>